<dbReference type="GO" id="GO:0016020">
    <property type="term" value="C:membrane"/>
    <property type="evidence" value="ECO:0007669"/>
    <property type="project" value="UniProtKB-SubCell"/>
</dbReference>
<comment type="subcellular location">
    <subcellularLocation>
        <location evidence="1">Membrane</location>
    </subcellularLocation>
</comment>
<keyword evidence="4" id="KW-0812">Transmembrane</keyword>
<evidence type="ECO:0000313" key="6">
    <source>
        <dbReference type="Proteomes" id="UP000294927"/>
    </source>
</evidence>
<feature type="transmembrane region" description="Helical" evidence="4">
    <location>
        <begin position="42"/>
        <end position="66"/>
    </location>
</feature>
<dbReference type="EMBL" id="SOCP01000003">
    <property type="protein sequence ID" value="TDV55353.1"/>
    <property type="molecule type" value="Genomic_DNA"/>
</dbReference>
<feature type="region of interest" description="Disordered" evidence="3">
    <location>
        <begin position="1"/>
        <end position="36"/>
    </location>
</feature>
<accession>A0A4R7VYV0</accession>
<name>A0A4R7VYV0_9PSEU</name>
<sequence length="197" mass="21273">MSDESTESAVDTTEATDAVEAEDAAAEPEERPRWHERHAGGLGRVVVVSLVALVLLVAGGGVLWWVRAEYDHRQRDAAITLAARDAVLTLLTLNPEGVQGSLNQVLFASTGDWREQFAQNADQFVEAVRAGQVRTKATISASAIQSADDGRATVLVAANAVIANTDSPQGYPAVYRVLMILEHHNDRWLVSDLKFVA</sequence>
<proteinExistence type="predicted"/>
<dbReference type="PANTHER" id="PTHR37042:SF4">
    <property type="entry name" value="OUTER MEMBRANE PROTEIN RV1973"/>
    <property type="match status" value="1"/>
</dbReference>
<comment type="caution">
    <text evidence="5">The sequence shown here is derived from an EMBL/GenBank/DDBJ whole genome shotgun (WGS) entry which is preliminary data.</text>
</comment>
<dbReference type="SUPFAM" id="SSF54427">
    <property type="entry name" value="NTF2-like"/>
    <property type="match status" value="1"/>
</dbReference>
<keyword evidence="4" id="KW-1133">Transmembrane helix</keyword>
<dbReference type="AlphaFoldDB" id="A0A4R7VYV0"/>
<dbReference type="PANTHER" id="PTHR37042">
    <property type="entry name" value="OUTER MEMBRANE PROTEIN RV1973"/>
    <property type="match status" value="1"/>
</dbReference>
<dbReference type="OrthoDB" id="5188486at2"/>
<keyword evidence="2 4" id="KW-0472">Membrane</keyword>
<evidence type="ECO:0000313" key="5">
    <source>
        <dbReference type="EMBL" id="TDV55353.1"/>
    </source>
</evidence>
<gene>
    <name evidence="5" type="ORF">CLV71_103594</name>
</gene>
<dbReference type="RefSeq" id="WP_133902426.1">
    <property type="nucleotide sequence ID" value="NZ_SOCP01000003.1"/>
</dbReference>
<organism evidence="5 6">
    <name type="scientific">Actinophytocola oryzae</name>
    <dbReference type="NCBI Taxonomy" id="502181"/>
    <lineage>
        <taxon>Bacteria</taxon>
        <taxon>Bacillati</taxon>
        <taxon>Actinomycetota</taxon>
        <taxon>Actinomycetes</taxon>
        <taxon>Pseudonocardiales</taxon>
        <taxon>Pseudonocardiaceae</taxon>
    </lineage>
</organism>
<reference evidence="5 6" key="1">
    <citation type="submission" date="2019-03" db="EMBL/GenBank/DDBJ databases">
        <title>Genomic Encyclopedia of Archaeal and Bacterial Type Strains, Phase II (KMG-II): from individual species to whole genera.</title>
        <authorList>
            <person name="Goeker M."/>
        </authorList>
    </citation>
    <scope>NUCLEOTIDE SEQUENCE [LARGE SCALE GENOMIC DNA]</scope>
    <source>
        <strain evidence="5 6">DSM 45499</strain>
    </source>
</reference>
<dbReference type="Proteomes" id="UP000294927">
    <property type="component" value="Unassembled WGS sequence"/>
</dbReference>
<evidence type="ECO:0000256" key="4">
    <source>
        <dbReference type="SAM" id="Phobius"/>
    </source>
</evidence>
<evidence type="ECO:0000256" key="2">
    <source>
        <dbReference type="ARBA" id="ARBA00023136"/>
    </source>
</evidence>
<evidence type="ECO:0000256" key="1">
    <source>
        <dbReference type="ARBA" id="ARBA00004370"/>
    </source>
</evidence>
<feature type="compositionally biased region" description="Acidic residues" evidence="3">
    <location>
        <begin position="17"/>
        <end position="27"/>
    </location>
</feature>
<evidence type="ECO:0000256" key="3">
    <source>
        <dbReference type="SAM" id="MobiDB-lite"/>
    </source>
</evidence>
<feature type="compositionally biased region" description="Low complexity" evidence="3">
    <location>
        <begin position="7"/>
        <end position="16"/>
    </location>
</feature>
<protein>
    <submittedName>
        <fullName evidence="5">Mce-associated membrane protein</fullName>
    </submittedName>
</protein>
<keyword evidence="6" id="KW-1185">Reference proteome</keyword>
<dbReference type="InterPro" id="IPR032710">
    <property type="entry name" value="NTF2-like_dom_sf"/>
</dbReference>